<sequence>MKYEVVKSGKYDKIAKTYKGFKPWVEQGFIGTKEAPGKTRISTYFNRSDLDELSRLIDLLETKYVTDKEVVKLLGFEGKSPLHGTGRRKEILDGIIAMCESERIDFKYFEKGFKKVYLFVNKEQLLYFLETHIRCVDAWDRYSISYQDIYALEKKHNIKRVTITKTNYFYRFEDAEKYFNIPLYEIADFYSLDEALSILEFNRGTFSLLKEEEKLEPVYIKGKIFYPKYEIKNLKEKMKEIQKNYCTAQDVMAICNLNSIQYEKFTKFQTNTLARRALGSHSEIMFLLEEVYEYRKEIELRNEISRILNSEINPVKRLYRILKLKGISFSGECPYTEQEWYLYCEQKLTLTNGSKPVIKTLISQYIDCTYYLADLTLEGELYSLTSNDINLKLFNNSLSSSKQCLLYSFLLEFHAKINVTLSEKKEIKKTYNMTRIINPFLYESVEKPKETYDYWEYEEIYDYAKLMTHKHEAILDAERIISGTGEHNYYAPAWLYVLTHLGNAWRHGDVISFPRVGLEEVGSISLEELKKRDLTIDEANSIVNHIKRKDLTVNKTGALNRFNCPDNLILPLATAAVICTLIVKMRTSIISDDSNTSYNGIIDFGLQDNNVISKKAHNAFFKGIKRDDFKFKSLKMNRTVLVMMYMVLVRKGRGSAALEMAQRLSS</sequence>
<evidence type="ECO:0000313" key="2">
    <source>
        <dbReference type="Proteomes" id="UP000018890"/>
    </source>
</evidence>
<comment type="caution">
    <text evidence="1">The sequence shown here is derived from an EMBL/GenBank/DDBJ whole genome shotgun (WGS) entry which is preliminary data.</text>
</comment>
<accession>W4Q9V5</accession>
<keyword evidence="2" id="KW-1185">Reference proteome</keyword>
<dbReference type="RefSeq" id="WP_235715428.1">
    <property type="nucleotide sequence ID" value="NZ_BAUT01000105.1"/>
</dbReference>
<dbReference type="STRING" id="1236970.JCM9140_4648"/>
<protein>
    <submittedName>
        <fullName evidence="1">Membrane spanning protein</fullName>
    </submittedName>
</protein>
<dbReference type="Proteomes" id="UP000018890">
    <property type="component" value="Unassembled WGS sequence"/>
</dbReference>
<organism evidence="1 2">
    <name type="scientific">Halalkalibacter wakoensis JCM 9140</name>
    <dbReference type="NCBI Taxonomy" id="1236970"/>
    <lineage>
        <taxon>Bacteria</taxon>
        <taxon>Bacillati</taxon>
        <taxon>Bacillota</taxon>
        <taxon>Bacilli</taxon>
        <taxon>Bacillales</taxon>
        <taxon>Bacillaceae</taxon>
        <taxon>Halalkalibacter</taxon>
    </lineage>
</organism>
<name>W4Q9V5_9BACI</name>
<gene>
    <name evidence="1" type="ORF">JCM9140_4648</name>
</gene>
<dbReference type="EMBL" id="BAUT01000105">
    <property type="protein sequence ID" value="GAE28423.1"/>
    <property type="molecule type" value="Genomic_DNA"/>
</dbReference>
<proteinExistence type="predicted"/>
<evidence type="ECO:0000313" key="1">
    <source>
        <dbReference type="EMBL" id="GAE28423.1"/>
    </source>
</evidence>
<reference evidence="1" key="1">
    <citation type="journal article" date="2014" name="Genome Announc.">
        <title>Draft Genome Sequences of Three Alkaliphilic Bacillus Strains, Bacillus wakoensis JCM 9140T, Bacillus akibai JCM 9157T, and Bacillus hemicellulosilyticus JCM 9152T.</title>
        <authorList>
            <person name="Yuki M."/>
            <person name="Oshima K."/>
            <person name="Suda W."/>
            <person name="Oshida Y."/>
            <person name="Kitamura K."/>
            <person name="Iida T."/>
            <person name="Hattori M."/>
            <person name="Ohkuma M."/>
        </authorList>
    </citation>
    <scope>NUCLEOTIDE SEQUENCE [LARGE SCALE GENOMIC DNA]</scope>
    <source>
        <strain evidence="1">JCM 9140</strain>
    </source>
</reference>
<dbReference type="AlphaFoldDB" id="W4Q9V5"/>